<evidence type="ECO:0000313" key="7">
    <source>
        <dbReference type="Proteomes" id="UP000026941"/>
    </source>
</evidence>
<keyword evidence="1 3" id="KW-0238">DNA-binding</keyword>
<protein>
    <submittedName>
        <fullName evidence="6">Two-component response regulator</fullName>
    </submittedName>
</protein>
<feature type="modified residue" description="4-aspartylphosphate" evidence="2">
    <location>
        <position position="55"/>
    </location>
</feature>
<dbReference type="Pfam" id="PF00072">
    <property type="entry name" value="Response_reg"/>
    <property type="match status" value="1"/>
</dbReference>
<dbReference type="CDD" id="cd00383">
    <property type="entry name" value="trans_reg_C"/>
    <property type="match status" value="1"/>
</dbReference>
<dbReference type="Pfam" id="PF00486">
    <property type="entry name" value="Trans_reg_C"/>
    <property type="match status" value="1"/>
</dbReference>
<dbReference type="InterPro" id="IPR001789">
    <property type="entry name" value="Sig_transdc_resp-reg_receiver"/>
</dbReference>
<dbReference type="GO" id="GO:0006355">
    <property type="term" value="P:regulation of DNA-templated transcription"/>
    <property type="evidence" value="ECO:0007669"/>
    <property type="project" value="InterPro"/>
</dbReference>
<comment type="caution">
    <text evidence="6">The sequence shown here is derived from an EMBL/GenBank/DDBJ whole genome shotgun (WGS) entry which is preliminary data.</text>
</comment>
<dbReference type="AlphaFoldDB" id="A0AA87U6Y0"/>
<dbReference type="InterPro" id="IPR039420">
    <property type="entry name" value="WalR-like"/>
</dbReference>
<keyword evidence="2" id="KW-0597">Phosphoprotein</keyword>
<dbReference type="PANTHER" id="PTHR48111">
    <property type="entry name" value="REGULATOR OF RPOS"/>
    <property type="match status" value="1"/>
</dbReference>
<dbReference type="GO" id="GO:0000976">
    <property type="term" value="F:transcription cis-regulatory region binding"/>
    <property type="evidence" value="ECO:0007669"/>
    <property type="project" value="TreeGrafter"/>
</dbReference>
<dbReference type="PROSITE" id="PS50110">
    <property type="entry name" value="RESPONSE_REGULATORY"/>
    <property type="match status" value="1"/>
</dbReference>
<dbReference type="Proteomes" id="UP000026941">
    <property type="component" value="Unassembled WGS sequence"/>
</dbReference>
<organism evidence="6 7">
    <name type="scientific">Rhizobium rhizogenes NBRC 13257</name>
    <dbReference type="NCBI Taxonomy" id="1220581"/>
    <lineage>
        <taxon>Bacteria</taxon>
        <taxon>Pseudomonadati</taxon>
        <taxon>Pseudomonadota</taxon>
        <taxon>Alphaproteobacteria</taxon>
        <taxon>Hyphomicrobiales</taxon>
        <taxon>Rhizobiaceae</taxon>
        <taxon>Rhizobium/Agrobacterium group</taxon>
        <taxon>Rhizobium</taxon>
    </lineage>
</organism>
<evidence type="ECO:0000256" key="3">
    <source>
        <dbReference type="PROSITE-ProRule" id="PRU01091"/>
    </source>
</evidence>
<evidence type="ECO:0000259" key="5">
    <source>
        <dbReference type="PROSITE" id="PS51755"/>
    </source>
</evidence>
<feature type="domain" description="Response regulatory" evidence="4">
    <location>
        <begin position="6"/>
        <end position="120"/>
    </location>
</feature>
<dbReference type="Gene3D" id="6.10.250.690">
    <property type="match status" value="1"/>
</dbReference>
<dbReference type="InterPro" id="IPR036388">
    <property type="entry name" value="WH-like_DNA-bd_sf"/>
</dbReference>
<reference evidence="6 7" key="1">
    <citation type="submission" date="2014-05" db="EMBL/GenBank/DDBJ databases">
        <title>Whole genome shotgun sequence of Rhizobium rhizogenes NBRC 13257.</title>
        <authorList>
            <person name="Katano-Makiyama Y."/>
            <person name="Hosoyama A."/>
            <person name="Hashimoto M."/>
            <person name="Hosoyama Y."/>
            <person name="Noguchi M."/>
            <person name="Tsuchikane K."/>
            <person name="Kimura A."/>
            <person name="Ohji S."/>
            <person name="Ichikawa N."/>
            <person name="Yamazoe A."/>
            <person name="Fujita N."/>
        </authorList>
    </citation>
    <scope>NUCLEOTIDE SEQUENCE [LARGE SCALE GENOMIC DNA]</scope>
    <source>
        <strain evidence="6 7">NBRC 13257</strain>
    </source>
</reference>
<dbReference type="PROSITE" id="PS51755">
    <property type="entry name" value="OMPR_PHOB"/>
    <property type="match status" value="1"/>
</dbReference>
<evidence type="ECO:0000313" key="6">
    <source>
        <dbReference type="EMBL" id="GAJ96161.1"/>
    </source>
</evidence>
<dbReference type="Gene3D" id="1.10.10.10">
    <property type="entry name" value="Winged helix-like DNA-binding domain superfamily/Winged helix DNA-binding domain"/>
    <property type="match status" value="1"/>
</dbReference>
<sequence length="223" mass="24821">MRGQVRILLVEDDETIGSAVRDHIAATTHAVDWVKNLADATEVTSAVKYGLILLDLQLPDGVGIDFLKKLRRKPDETPVIILTARDQISDRIEGLNSGADDYLVKPFNLGELSARILAVARRYSGSPQPTIRFADLEIDQPQRRVRLDGKDVVLTGREWAVLDLLVTRPGAIISKDQIEEALYAFGSEIESNTVEVYVSRLRKKIGKDRIRTARGVGYCLGER</sequence>
<feature type="domain" description="OmpR/PhoB-type" evidence="5">
    <location>
        <begin position="128"/>
        <end position="222"/>
    </location>
</feature>
<accession>A0AA87U6Y0</accession>
<gene>
    <name evidence="6" type="ORF">RRH01S_18_00040</name>
</gene>
<dbReference type="GO" id="GO:0005829">
    <property type="term" value="C:cytosol"/>
    <property type="evidence" value="ECO:0007669"/>
    <property type="project" value="TreeGrafter"/>
</dbReference>
<dbReference type="SMART" id="SM00448">
    <property type="entry name" value="REC"/>
    <property type="match status" value="1"/>
</dbReference>
<dbReference type="SUPFAM" id="SSF52172">
    <property type="entry name" value="CheY-like"/>
    <property type="match status" value="1"/>
</dbReference>
<dbReference type="EMBL" id="BAYX01000018">
    <property type="protein sequence ID" value="GAJ96161.1"/>
    <property type="molecule type" value="Genomic_DNA"/>
</dbReference>
<name>A0AA87U6Y0_RHIRH</name>
<proteinExistence type="predicted"/>
<feature type="DNA-binding region" description="OmpR/PhoB-type" evidence="3">
    <location>
        <begin position="128"/>
        <end position="222"/>
    </location>
</feature>
<dbReference type="GO" id="GO:0000156">
    <property type="term" value="F:phosphorelay response regulator activity"/>
    <property type="evidence" value="ECO:0007669"/>
    <property type="project" value="TreeGrafter"/>
</dbReference>
<evidence type="ECO:0000256" key="1">
    <source>
        <dbReference type="ARBA" id="ARBA00023125"/>
    </source>
</evidence>
<dbReference type="GO" id="GO:0032993">
    <property type="term" value="C:protein-DNA complex"/>
    <property type="evidence" value="ECO:0007669"/>
    <property type="project" value="TreeGrafter"/>
</dbReference>
<dbReference type="SMART" id="SM00862">
    <property type="entry name" value="Trans_reg_C"/>
    <property type="match status" value="1"/>
</dbReference>
<dbReference type="InterPro" id="IPR001867">
    <property type="entry name" value="OmpR/PhoB-type_DNA-bd"/>
</dbReference>
<dbReference type="PANTHER" id="PTHR48111:SF36">
    <property type="entry name" value="TRANSCRIPTIONAL REGULATORY PROTEIN CUTR"/>
    <property type="match status" value="1"/>
</dbReference>
<evidence type="ECO:0000259" key="4">
    <source>
        <dbReference type="PROSITE" id="PS50110"/>
    </source>
</evidence>
<dbReference type="InterPro" id="IPR011006">
    <property type="entry name" value="CheY-like_superfamily"/>
</dbReference>
<evidence type="ECO:0000256" key="2">
    <source>
        <dbReference type="PROSITE-ProRule" id="PRU00169"/>
    </source>
</evidence>
<dbReference type="Gene3D" id="3.40.50.2300">
    <property type="match status" value="1"/>
</dbReference>